<dbReference type="Proteomes" id="UP000176299">
    <property type="component" value="Unassembled WGS sequence"/>
</dbReference>
<organism evidence="3 4">
    <name type="scientific">Candidatus Woykebacteria bacterium GWA1_44_8</name>
    <dbReference type="NCBI Taxonomy" id="1802591"/>
    <lineage>
        <taxon>Bacteria</taxon>
        <taxon>Candidatus Woykeibacteriota</taxon>
    </lineage>
</organism>
<evidence type="ECO:0000256" key="1">
    <source>
        <dbReference type="SAM" id="Phobius"/>
    </source>
</evidence>
<proteinExistence type="predicted"/>
<keyword evidence="1" id="KW-0812">Transmembrane</keyword>
<keyword evidence="1" id="KW-1133">Transmembrane helix</keyword>
<dbReference type="EMBL" id="MHCN01000001">
    <property type="protein sequence ID" value="OGY22707.1"/>
    <property type="molecule type" value="Genomic_DNA"/>
</dbReference>
<evidence type="ECO:0000313" key="4">
    <source>
        <dbReference type="Proteomes" id="UP000176299"/>
    </source>
</evidence>
<keyword evidence="1" id="KW-0472">Membrane</keyword>
<evidence type="ECO:0000256" key="2">
    <source>
        <dbReference type="SAM" id="SignalP"/>
    </source>
</evidence>
<evidence type="ECO:0000313" key="3">
    <source>
        <dbReference type="EMBL" id="OGY22707.1"/>
    </source>
</evidence>
<accession>A0A1G1W5P6</accession>
<feature type="chain" id="PRO_5009581119" evidence="2">
    <location>
        <begin position="23"/>
        <end position="146"/>
    </location>
</feature>
<comment type="caution">
    <text evidence="3">The sequence shown here is derived from an EMBL/GenBank/DDBJ whole genome shotgun (WGS) entry which is preliminary data.</text>
</comment>
<protein>
    <submittedName>
        <fullName evidence="3">Uncharacterized protein</fullName>
    </submittedName>
</protein>
<reference evidence="3 4" key="1">
    <citation type="journal article" date="2016" name="Nat. Commun.">
        <title>Thousands of microbial genomes shed light on interconnected biogeochemical processes in an aquifer system.</title>
        <authorList>
            <person name="Anantharaman K."/>
            <person name="Brown C.T."/>
            <person name="Hug L.A."/>
            <person name="Sharon I."/>
            <person name="Castelle C.J."/>
            <person name="Probst A.J."/>
            <person name="Thomas B.C."/>
            <person name="Singh A."/>
            <person name="Wilkins M.J."/>
            <person name="Karaoz U."/>
            <person name="Brodie E.L."/>
            <person name="Williams K.H."/>
            <person name="Hubbard S.S."/>
            <person name="Banfield J.F."/>
        </authorList>
    </citation>
    <scope>NUCLEOTIDE SEQUENCE [LARGE SCALE GENOMIC DNA]</scope>
</reference>
<sequence>MKILLSAVAVLTFLVLPTTSYAVTTDESYEQAGEQLMDQMMGTAHEQADQNIKEMMGEDFLRQMHISMGKMAERNVSGNSSLGMMPMMGMMMGGGGFNMMGGNFGMMGGSFWPVGWFWMILWSVTWILVIVALAALIRWLWKKGEK</sequence>
<dbReference type="AlphaFoldDB" id="A0A1G1W5P6"/>
<keyword evidence="2" id="KW-0732">Signal</keyword>
<dbReference type="STRING" id="1802591.A2113_02365"/>
<feature type="transmembrane region" description="Helical" evidence="1">
    <location>
        <begin position="116"/>
        <end position="141"/>
    </location>
</feature>
<name>A0A1G1W5P6_9BACT</name>
<feature type="signal peptide" evidence="2">
    <location>
        <begin position="1"/>
        <end position="22"/>
    </location>
</feature>
<gene>
    <name evidence="3" type="ORF">A2113_02365</name>
</gene>